<dbReference type="PATRIC" id="fig|482957.22.peg.7079"/>
<evidence type="ECO:0000313" key="4">
    <source>
        <dbReference type="EMBL" id="ABB05628.1"/>
    </source>
</evidence>
<dbReference type="AlphaFoldDB" id="Q39PI8"/>
<dbReference type="HOGENOM" id="CLU_012494_10_1_4"/>
<proteinExistence type="predicted"/>
<feature type="chain" id="PRO_5004223235" evidence="2">
    <location>
        <begin position="40"/>
        <end position="322"/>
    </location>
</feature>
<dbReference type="SUPFAM" id="SSF53474">
    <property type="entry name" value="alpha/beta-Hydrolases"/>
    <property type="match status" value="1"/>
</dbReference>
<keyword evidence="2" id="KW-0732">Signal</keyword>
<dbReference type="InterPro" id="IPR049492">
    <property type="entry name" value="BD-FAE-like_dom"/>
</dbReference>
<evidence type="ECO:0000313" key="5">
    <source>
        <dbReference type="Proteomes" id="UP000002705"/>
    </source>
</evidence>
<keyword evidence="5" id="KW-1185">Reference proteome</keyword>
<evidence type="ECO:0000259" key="3">
    <source>
        <dbReference type="Pfam" id="PF20434"/>
    </source>
</evidence>
<dbReference type="EMBL" id="CP000150">
    <property type="protein sequence ID" value="ABB05628.1"/>
    <property type="molecule type" value="Genomic_DNA"/>
</dbReference>
<dbReference type="PANTHER" id="PTHR48081:SF33">
    <property type="entry name" value="KYNURENINE FORMAMIDASE"/>
    <property type="match status" value="1"/>
</dbReference>
<keyword evidence="1" id="KW-0378">Hydrolase</keyword>
<feature type="domain" description="BD-FAE-like" evidence="3">
    <location>
        <begin position="70"/>
        <end position="262"/>
    </location>
</feature>
<dbReference type="Gene3D" id="3.40.50.1820">
    <property type="entry name" value="alpha/beta hydrolase"/>
    <property type="match status" value="1"/>
</dbReference>
<gene>
    <name evidence="4" type="ordered locus">Bcep18194_C6578</name>
</gene>
<dbReference type="ESTHER" id="burs3-q39pi8">
    <property type="family name" value="Est9X"/>
</dbReference>
<organism evidence="4 5">
    <name type="scientific">Burkholderia lata (strain ATCC 17760 / DSM 23089 / LMG 22485 / NCIMB 9086 / R18194 / 383)</name>
    <dbReference type="NCBI Taxonomy" id="482957"/>
    <lineage>
        <taxon>Bacteria</taxon>
        <taxon>Pseudomonadati</taxon>
        <taxon>Pseudomonadota</taxon>
        <taxon>Betaproteobacteria</taxon>
        <taxon>Burkholderiales</taxon>
        <taxon>Burkholderiaceae</taxon>
        <taxon>Burkholderia</taxon>
        <taxon>Burkholderia cepacia complex</taxon>
    </lineage>
</organism>
<sequence>MRSGWTGRSWRRSLPRKVLTSPCRILTALLLSAVAGARAEPVSLETYLVMHGPTPDTVVHYGPAPSQVVDFFRPPGQGPFPVAILVHGGCWQSRYGGRLQLRVLAAQLARQGIAVWNVEYRRIDEPGGGYPGTYQDIGAAVDLLDVQAASLDLDSSRVVAVGHSAGAQLAVWAASRARLPRGSALFVPRPLSIPTVVSLGGLLDLRSDANAIRESCGIDIAALTGMPSELRPDVLSDTSPASLVPNDMNVIAITGALDSVAPPGLARRYVALVQRAGGSARAIVVPDANHLDEVIPDSPVWPILDAIVLDALRVPSRQGGHR</sequence>
<evidence type="ECO:0000256" key="1">
    <source>
        <dbReference type="ARBA" id="ARBA00022801"/>
    </source>
</evidence>
<dbReference type="Pfam" id="PF20434">
    <property type="entry name" value="BD-FAE"/>
    <property type="match status" value="1"/>
</dbReference>
<dbReference type="GO" id="GO:0016787">
    <property type="term" value="F:hydrolase activity"/>
    <property type="evidence" value="ECO:0007669"/>
    <property type="project" value="UniProtKB-KW"/>
</dbReference>
<dbReference type="PANTHER" id="PTHR48081">
    <property type="entry name" value="AB HYDROLASE SUPERFAMILY PROTEIN C4A8.06C"/>
    <property type="match status" value="1"/>
</dbReference>
<dbReference type="InterPro" id="IPR050300">
    <property type="entry name" value="GDXG_lipolytic_enzyme"/>
</dbReference>
<name>Q39PI8_BURL3</name>
<dbReference type="Proteomes" id="UP000002705">
    <property type="component" value="Chromosome 3"/>
</dbReference>
<dbReference type="KEGG" id="bur:Bcep18194_C6578"/>
<feature type="signal peptide" evidence="2">
    <location>
        <begin position="1"/>
        <end position="39"/>
    </location>
</feature>
<evidence type="ECO:0000256" key="2">
    <source>
        <dbReference type="SAM" id="SignalP"/>
    </source>
</evidence>
<accession>Q39PI8</accession>
<reference evidence="4" key="1">
    <citation type="submission" date="2009-01" db="EMBL/GenBank/DDBJ databases">
        <title>Complete sequence of chromosome 3 of Burkholderia sp. 383.</title>
        <authorList>
            <consortium name="US DOE Joint Genome Institute"/>
            <person name="Copeland A."/>
            <person name="Lucas S."/>
            <person name="Lapidus A."/>
            <person name="Barry K."/>
            <person name="Detter J.C."/>
            <person name="Glavina T."/>
            <person name="Hammon N."/>
            <person name="Israni S."/>
            <person name="Pitluck S."/>
            <person name="Chain P."/>
            <person name="Malfatti S."/>
            <person name="Shin M."/>
            <person name="Vergez L."/>
            <person name="Schmutz J."/>
            <person name="Larimer F."/>
            <person name="Land M."/>
            <person name="Kyrpides N."/>
            <person name="Lykidis A."/>
            <person name="Richardson P."/>
        </authorList>
    </citation>
    <scope>NUCLEOTIDE SEQUENCE</scope>
    <source>
        <strain evidence="4">383</strain>
    </source>
</reference>
<dbReference type="InterPro" id="IPR029058">
    <property type="entry name" value="AB_hydrolase_fold"/>
</dbReference>
<protein>
    <submittedName>
        <fullName evidence="4">Esterase/lipase-like protein</fullName>
    </submittedName>
</protein>